<organism evidence="1">
    <name type="scientific">Citrobacter amalonaticus</name>
    <dbReference type="NCBI Taxonomy" id="35703"/>
    <lineage>
        <taxon>Bacteria</taxon>
        <taxon>Pseudomonadati</taxon>
        <taxon>Pseudomonadota</taxon>
        <taxon>Gammaproteobacteria</taxon>
        <taxon>Enterobacterales</taxon>
        <taxon>Enterobacteriaceae</taxon>
        <taxon>Citrobacter</taxon>
    </lineage>
</organism>
<protein>
    <submittedName>
        <fullName evidence="1">Uncharacterized protein</fullName>
    </submittedName>
</protein>
<dbReference type="EMBL" id="CACRTI010000020">
    <property type="protein sequence ID" value="VYT55730.1"/>
    <property type="molecule type" value="Genomic_DNA"/>
</dbReference>
<proteinExistence type="predicted"/>
<evidence type="ECO:0000313" key="1">
    <source>
        <dbReference type="EMBL" id="VYT55730.1"/>
    </source>
</evidence>
<name>A0A6N2XQ50_CITAM</name>
<sequence>MPDGDETPYPAWRPAGVGPISVSIIGQQGHDITVS</sequence>
<reference evidence="1" key="1">
    <citation type="submission" date="2019-11" db="EMBL/GenBank/DDBJ databases">
        <authorList>
            <person name="Feng L."/>
        </authorList>
    </citation>
    <scope>NUCLEOTIDE SEQUENCE</scope>
    <source>
        <strain evidence="1">CAmalonaticusLFYP1</strain>
    </source>
</reference>
<accession>A0A6N2XQ50</accession>
<gene>
    <name evidence="1" type="ORF">CALFYP1_01771</name>
</gene>
<dbReference type="AlphaFoldDB" id="A0A6N2XQ50"/>